<organism evidence="1 2">
    <name type="scientific">Burkholderia semiarida</name>
    <dbReference type="NCBI Taxonomy" id="2843303"/>
    <lineage>
        <taxon>Bacteria</taxon>
        <taxon>Pseudomonadati</taxon>
        <taxon>Pseudomonadota</taxon>
        <taxon>Betaproteobacteria</taxon>
        <taxon>Burkholderiales</taxon>
        <taxon>Burkholderiaceae</taxon>
        <taxon>Burkholderia</taxon>
        <taxon>Burkholderia cepacia complex</taxon>
    </lineage>
</organism>
<accession>A0ABW7L9E1</accession>
<gene>
    <name evidence="1" type="ORF">ACGTRS_26015</name>
</gene>
<sequence>MMPRFEVHAYTLHAHARVATIEVRARDGESARQKARAELCRQGRQPNFLTLVPVEVGATFNPFRV</sequence>
<evidence type="ECO:0000313" key="1">
    <source>
        <dbReference type="EMBL" id="MFH5254694.1"/>
    </source>
</evidence>
<protein>
    <submittedName>
        <fullName evidence="1">Uncharacterized protein</fullName>
    </submittedName>
</protein>
<keyword evidence="2" id="KW-1185">Reference proteome</keyword>
<comment type="caution">
    <text evidence="1">The sequence shown here is derived from an EMBL/GenBank/DDBJ whole genome shotgun (WGS) entry which is preliminary data.</text>
</comment>
<name>A0ABW7L9E1_9BURK</name>
<proteinExistence type="predicted"/>
<dbReference type="RefSeq" id="WP_395130633.1">
    <property type="nucleotide sequence ID" value="NZ_JBIMPM010000039.1"/>
</dbReference>
<evidence type="ECO:0000313" key="2">
    <source>
        <dbReference type="Proteomes" id="UP001609186"/>
    </source>
</evidence>
<dbReference type="Proteomes" id="UP001609186">
    <property type="component" value="Unassembled WGS sequence"/>
</dbReference>
<dbReference type="EMBL" id="JBIMPM010000039">
    <property type="protein sequence ID" value="MFH5254694.1"/>
    <property type="molecule type" value="Genomic_DNA"/>
</dbReference>
<reference evidence="1 2" key="1">
    <citation type="submission" date="2024-10" db="EMBL/GenBank/DDBJ databases">
        <title>Burkholderia semiarida in Mexico.</title>
        <authorList>
            <person name="Estrada P."/>
        </authorList>
    </citation>
    <scope>NUCLEOTIDE SEQUENCE [LARGE SCALE GENOMIC DNA]</scope>
    <source>
        <strain evidence="1 2">CLM7-1</strain>
    </source>
</reference>